<evidence type="ECO:0000313" key="2">
    <source>
        <dbReference type="EMBL" id="KAG9235592.1"/>
    </source>
</evidence>
<proteinExistence type="predicted"/>
<reference evidence="2" key="1">
    <citation type="journal article" date="2021" name="IMA Fungus">
        <title>Genomic characterization of three marine fungi, including Emericellopsis atlantica sp. nov. with signatures of a generalist lifestyle and marine biomass degradation.</title>
        <authorList>
            <person name="Hagestad O.C."/>
            <person name="Hou L."/>
            <person name="Andersen J.H."/>
            <person name="Hansen E.H."/>
            <person name="Altermark B."/>
            <person name="Li C."/>
            <person name="Kuhnert E."/>
            <person name="Cox R.J."/>
            <person name="Crous P.W."/>
            <person name="Spatafora J.W."/>
            <person name="Lail K."/>
            <person name="Amirebrahimi M."/>
            <person name="Lipzen A."/>
            <person name="Pangilinan J."/>
            <person name="Andreopoulos W."/>
            <person name="Hayes R.D."/>
            <person name="Ng V."/>
            <person name="Grigoriev I.V."/>
            <person name="Jackson S.A."/>
            <person name="Sutton T.D.S."/>
            <person name="Dobson A.D.W."/>
            <person name="Rama T."/>
        </authorList>
    </citation>
    <scope>NUCLEOTIDE SEQUENCE</scope>
    <source>
        <strain evidence="2">TRa018bII</strain>
    </source>
</reference>
<evidence type="ECO:0000256" key="1">
    <source>
        <dbReference type="SAM" id="SignalP"/>
    </source>
</evidence>
<sequence>MVFLVCLLSIFDDVFVRGEVVKCVIAGLGKVAMGEFVSIFGTWNPGRLDSMGIANGIFWFAGTVRSCNAAVVFPRRKLLNVFLFSSFANRHSTPDLSYYHTDYV</sequence>
<keyword evidence="1" id="KW-0732">Signal</keyword>
<accession>A0A9P7YLV9</accession>
<protein>
    <submittedName>
        <fullName evidence="2">Uncharacterized protein</fullName>
    </submittedName>
</protein>
<comment type="caution">
    <text evidence="2">The sequence shown here is derived from an EMBL/GenBank/DDBJ whole genome shotgun (WGS) entry which is preliminary data.</text>
</comment>
<gene>
    <name evidence="2" type="ORF">BJ875DRAFT_266833</name>
</gene>
<evidence type="ECO:0000313" key="3">
    <source>
        <dbReference type="Proteomes" id="UP000824998"/>
    </source>
</evidence>
<feature type="chain" id="PRO_5040462376" evidence="1">
    <location>
        <begin position="19"/>
        <end position="104"/>
    </location>
</feature>
<name>A0A9P7YLV9_9HELO</name>
<dbReference type="Proteomes" id="UP000824998">
    <property type="component" value="Unassembled WGS sequence"/>
</dbReference>
<dbReference type="AlphaFoldDB" id="A0A9P7YLV9"/>
<keyword evidence="3" id="KW-1185">Reference proteome</keyword>
<dbReference type="EMBL" id="MU251428">
    <property type="protein sequence ID" value="KAG9235592.1"/>
    <property type="molecule type" value="Genomic_DNA"/>
</dbReference>
<feature type="signal peptide" evidence="1">
    <location>
        <begin position="1"/>
        <end position="18"/>
    </location>
</feature>
<organism evidence="2 3">
    <name type="scientific">Amylocarpus encephaloides</name>
    <dbReference type="NCBI Taxonomy" id="45428"/>
    <lineage>
        <taxon>Eukaryota</taxon>
        <taxon>Fungi</taxon>
        <taxon>Dikarya</taxon>
        <taxon>Ascomycota</taxon>
        <taxon>Pezizomycotina</taxon>
        <taxon>Leotiomycetes</taxon>
        <taxon>Helotiales</taxon>
        <taxon>Helotiales incertae sedis</taxon>
        <taxon>Amylocarpus</taxon>
    </lineage>
</organism>